<dbReference type="Pfam" id="PF16198">
    <property type="entry name" value="TruB_C_2"/>
    <property type="match status" value="1"/>
</dbReference>
<dbReference type="PANTHER" id="PTHR13767">
    <property type="entry name" value="TRNA-PSEUDOURIDINE SYNTHASE"/>
    <property type="match status" value="1"/>
</dbReference>
<dbReference type="GO" id="GO:0160148">
    <property type="term" value="F:tRNA pseudouridine(55) synthase activity"/>
    <property type="evidence" value="ECO:0007669"/>
    <property type="project" value="UniProtKB-EC"/>
</dbReference>
<evidence type="ECO:0000313" key="9">
    <source>
        <dbReference type="EMBL" id="HIW84866.1"/>
    </source>
</evidence>
<keyword evidence="4 5" id="KW-0413">Isomerase</keyword>
<feature type="domain" description="tRNA pseudouridylate synthase B C-terminal" evidence="8">
    <location>
        <begin position="173"/>
        <end position="231"/>
    </location>
</feature>
<evidence type="ECO:0000259" key="6">
    <source>
        <dbReference type="Pfam" id="PF01509"/>
    </source>
</evidence>
<dbReference type="CDD" id="cd02573">
    <property type="entry name" value="PseudoU_synth_EcTruB"/>
    <property type="match status" value="1"/>
</dbReference>
<dbReference type="GO" id="GO:1990481">
    <property type="term" value="P:mRNA pseudouridine synthesis"/>
    <property type="evidence" value="ECO:0007669"/>
    <property type="project" value="TreeGrafter"/>
</dbReference>
<organism evidence="9 10">
    <name type="scientific">Candidatus Eubacterium faecipullorum</name>
    <dbReference type="NCBI Taxonomy" id="2838571"/>
    <lineage>
        <taxon>Bacteria</taxon>
        <taxon>Bacillati</taxon>
        <taxon>Bacillota</taxon>
        <taxon>Clostridia</taxon>
        <taxon>Eubacteriales</taxon>
        <taxon>Eubacteriaceae</taxon>
        <taxon>Eubacterium</taxon>
    </lineage>
</organism>
<name>A0A9D1RE28_9FIRM</name>
<dbReference type="InterPro" id="IPR032819">
    <property type="entry name" value="TruB_C"/>
</dbReference>
<dbReference type="InterPro" id="IPR002501">
    <property type="entry name" value="PsdUridine_synth_N"/>
</dbReference>
<accession>A0A9D1RE28</accession>
<dbReference type="InterPro" id="IPR036974">
    <property type="entry name" value="PUA_sf"/>
</dbReference>
<evidence type="ECO:0000259" key="7">
    <source>
        <dbReference type="Pfam" id="PF09157"/>
    </source>
</evidence>
<dbReference type="EMBL" id="DXGE01000001">
    <property type="protein sequence ID" value="HIW84866.1"/>
    <property type="molecule type" value="Genomic_DNA"/>
</dbReference>
<comment type="similarity">
    <text evidence="2 5">Belongs to the pseudouridine synthase TruB family. Type 1 subfamily.</text>
</comment>
<dbReference type="GO" id="GO:0003723">
    <property type="term" value="F:RNA binding"/>
    <property type="evidence" value="ECO:0007669"/>
    <property type="project" value="InterPro"/>
</dbReference>
<evidence type="ECO:0000259" key="8">
    <source>
        <dbReference type="Pfam" id="PF16198"/>
    </source>
</evidence>
<dbReference type="SUPFAM" id="SSF55120">
    <property type="entry name" value="Pseudouridine synthase"/>
    <property type="match status" value="1"/>
</dbReference>
<sequence>MTGILCVNKEQGVTSFSVCAALRKMTGQKKCGHMGTLDPLATGVLPVMLGGATRFLDYYPQSDKGYRARFQLGKTTDTLDITGSVLTQSSVSYNAAQVEDALLQFCGEITQTVPMYSAVSVGGKRLYALARQGQNIERPSRTVNIKKLGLVWADEKKNEYEIDVLCSKGTYIRSLIDDLGRALGCGAVMTALERTFAYGFTLEDCKTLSQLGDAAQTGTLGDLLIPVDRALAGYEKIIVSPAQAVRFQNGGALDLARLKKRTQPGALLRVYSPSGDFLGLGEVRSEELAVKRVYVE</sequence>
<comment type="catalytic activity">
    <reaction evidence="1 5">
        <text>uridine(55) in tRNA = pseudouridine(55) in tRNA</text>
        <dbReference type="Rhea" id="RHEA:42532"/>
        <dbReference type="Rhea" id="RHEA-COMP:10101"/>
        <dbReference type="Rhea" id="RHEA-COMP:10102"/>
        <dbReference type="ChEBI" id="CHEBI:65314"/>
        <dbReference type="ChEBI" id="CHEBI:65315"/>
        <dbReference type="EC" id="5.4.99.25"/>
    </reaction>
</comment>
<dbReference type="Proteomes" id="UP000824205">
    <property type="component" value="Unassembled WGS sequence"/>
</dbReference>
<dbReference type="InterPro" id="IPR020103">
    <property type="entry name" value="PsdUridine_synth_cat_dom_sf"/>
</dbReference>
<dbReference type="Pfam" id="PF09157">
    <property type="entry name" value="TruB-C_2"/>
    <property type="match status" value="1"/>
</dbReference>
<reference evidence="9" key="2">
    <citation type="submission" date="2021-04" db="EMBL/GenBank/DDBJ databases">
        <authorList>
            <person name="Gilroy R."/>
        </authorList>
    </citation>
    <scope>NUCLEOTIDE SEQUENCE</scope>
    <source>
        <strain evidence="9">421</strain>
    </source>
</reference>
<dbReference type="NCBIfam" id="TIGR00431">
    <property type="entry name" value="TruB"/>
    <property type="match status" value="1"/>
</dbReference>
<evidence type="ECO:0000256" key="5">
    <source>
        <dbReference type="HAMAP-Rule" id="MF_01080"/>
    </source>
</evidence>
<proteinExistence type="inferred from homology"/>
<protein>
    <recommendedName>
        <fullName evidence="5">tRNA pseudouridine synthase B</fullName>
        <ecNumber evidence="5">5.4.99.25</ecNumber>
    </recommendedName>
    <alternativeName>
        <fullName evidence="5">tRNA pseudouridine(55) synthase</fullName>
        <shortName evidence="5">Psi55 synthase</shortName>
    </alternativeName>
    <alternativeName>
        <fullName evidence="5">tRNA pseudouridylate synthase</fullName>
    </alternativeName>
    <alternativeName>
        <fullName evidence="5">tRNA-uridine isomerase</fullName>
    </alternativeName>
</protein>
<dbReference type="Gene3D" id="2.30.130.10">
    <property type="entry name" value="PUA domain"/>
    <property type="match status" value="1"/>
</dbReference>
<dbReference type="Gene3D" id="3.30.2350.10">
    <property type="entry name" value="Pseudouridine synthase"/>
    <property type="match status" value="1"/>
</dbReference>
<dbReference type="Pfam" id="PF01509">
    <property type="entry name" value="TruB_N"/>
    <property type="match status" value="1"/>
</dbReference>
<feature type="domain" description="tRNA pseudouridine synthase II TruB subfamily 1 C-terminal" evidence="7">
    <location>
        <begin position="237"/>
        <end position="293"/>
    </location>
</feature>
<evidence type="ECO:0000256" key="3">
    <source>
        <dbReference type="ARBA" id="ARBA00022694"/>
    </source>
</evidence>
<gene>
    <name evidence="5 9" type="primary">truB</name>
    <name evidence="9" type="ORF">IAA48_00055</name>
</gene>
<dbReference type="AlphaFoldDB" id="A0A9D1RE28"/>
<dbReference type="InterPro" id="IPR015240">
    <property type="entry name" value="tRNA_sdUridine_synth_fam1_C"/>
</dbReference>
<keyword evidence="3 5" id="KW-0819">tRNA processing</keyword>
<feature type="domain" description="Pseudouridine synthase II N-terminal" evidence="6">
    <location>
        <begin position="23"/>
        <end position="172"/>
    </location>
</feature>
<evidence type="ECO:0000256" key="1">
    <source>
        <dbReference type="ARBA" id="ARBA00000385"/>
    </source>
</evidence>
<evidence type="ECO:0000256" key="2">
    <source>
        <dbReference type="ARBA" id="ARBA00005642"/>
    </source>
</evidence>
<dbReference type="EC" id="5.4.99.25" evidence="5"/>
<evidence type="ECO:0000256" key="4">
    <source>
        <dbReference type="ARBA" id="ARBA00023235"/>
    </source>
</evidence>
<reference evidence="9" key="1">
    <citation type="journal article" date="2021" name="PeerJ">
        <title>Extensive microbial diversity within the chicken gut microbiome revealed by metagenomics and culture.</title>
        <authorList>
            <person name="Gilroy R."/>
            <person name="Ravi A."/>
            <person name="Getino M."/>
            <person name="Pursley I."/>
            <person name="Horton D.L."/>
            <person name="Alikhan N.F."/>
            <person name="Baker D."/>
            <person name="Gharbi K."/>
            <person name="Hall N."/>
            <person name="Watson M."/>
            <person name="Adriaenssens E.M."/>
            <person name="Foster-Nyarko E."/>
            <person name="Jarju S."/>
            <person name="Secka A."/>
            <person name="Antonio M."/>
            <person name="Oren A."/>
            <person name="Chaudhuri R.R."/>
            <person name="La Ragione R."/>
            <person name="Hildebrand F."/>
            <person name="Pallen M.J."/>
        </authorList>
    </citation>
    <scope>NUCLEOTIDE SEQUENCE</scope>
    <source>
        <strain evidence="9">421</strain>
    </source>
</reference>
<feature type="active site" description="Nucleophile" evidence="5">
    <location>
        <position position="38"/>
    </location>
</feature>
<comment type="function">
    <text evidence="5">Responsible for synthesis of pseudouridine from uracil-55 in the psi GC loop of transfer RNAs.</text>
</comment>
<dbReference type="PROSITE" id="PS00161">
    <property type="entry name" value="ISOCITRATE_LYASE"/>
    <property type="match status" value="1"/>
</dbReference>
<dbReference type="GO" id="GO:0031119">
    <property type="term" value="P:tRNA pseudouridine synthesis"/>
    <property type="evidence" value="ECO:0007669"/>
    <property type="project" value="UniProtKB-UniRule"/>
</dbReference>
<comment type="caution">
    <text evidence="9">The sequence shown here is derived from an EMBL/GenBank/DDBJ whole genome shotgun (WGS) entry which is preliminary data.</text>
</comment>
<dbReference type="HAMAP" id="MF_01080">
    <property type="entry name" value="TruB_bact"/>
    <property type="match status" value="1"/>
</dbReference>
<dbReference type="InterPro" id="IPR018523">
    <property type="entry name" value="Isocitrate_lyase_ph_CS"/>
</dbReference>
<evidence type="ECO:0000313" key="10">
    <source>
        <dbReference type="Proteomes" id="UP000824205"/>
    </source>
</evidence>
<dbReference type="PANTHER" id="PTHR13767:SF2">
    <property type="entry name" value="PSEUDOURIDYLATE SYNTHASE TRUB1"/>
    <property type="match status" value="1"/>
</dbReference>
<dbReference type="InterPro" id="IPR014780">
    <property type="entry name" value="tRNA_psdUridine_synth_TruB"/>
</dbReference>